<evidence type="ECO:0000256" key="11">
    <source>
        <dbReference type="SAM" id="Phobius"/>
    </source>
</evidence>
<dbReference type="Pfam" id="PF03188">
    <property type="entry name" value="Cytochrom_B561"/>
    <property type="match status" value="1"/>
</dbReference>
<evidence type="ECO:0000313" key="14">
    <source>
        <dbReference type="Proteomes" id="UP000053257"/>
    </source>
</evidence>
<keyword evidence="14" id="KW-1185">Reference proteome</keyword>
<evidence type="ECO:0000256" key="4">
    <source>
        <dbReference type="ARBA" id="ARBA00022617"/>
    </source>
</evidence>
<feature type="transmembrane region" description="Helical" evidence="11">
    <location>
        <begin position="239"/>
        <end position="259"/>
    </location>
</feature>
<dbReference type="HOGENOM" id="CLU_090067_0_0_1"/>
<dbReference type="PANTHER" id="PTHR15422:SF45">
    <property type="entry name" value="CYTOCHROME B561 DOMAIN-CONTAINING PROTEIN"/>
    <property type="match status" value="1"/>
</dbReference>
<evidence type="ECO:0000259" key="12">
    <source>
        <dbReference type="PROSITE" id="PS50939"/>
    </source>
</evidence>
<keyword evidence="8 11" id="KW-1133">Transmembrane helix</keyword>
<evidence type="ECO:0000256" key="6">
    <source>
        <dbReference type="ARBA" id="ARBA00022723"/>
    </source>
</evidence>
<keyword evidence="6" id="KW-0479">Metal-binding</keyword>
<feature type="transmembrane region" description="Helical" evidence="11">
    <location>
        <begin position="68"/>
        <end position="94"/>
    </location>
</feature>
<feature type="transmembrane region" description="Helical" evidence="11">
    <location>
        <begin position="100"/>
        <end position="122"/>
    </location>
</feature>
<protein>
    <recommendedName>
        <fullName evidence="12">Cytochrome b561 domain-containing protein</fullName>
    </recommendedName>
</protein>
<dbReference type="OrthoDB" id="432881at2759"/>
<keyword evidence="3" id="KW-0813">Transport</keyword>
<evidence type="ECO:0000256" key="10">
    <source>
        <dbReference type="ARBA" id="ARBA00023136"/>
    </source>
</evidence>
<dbReference type="PANTHER" id="PTHR15422">
    <property type="entry name" value="OS05G0565100 PROTEIN"/>
    <property type="match status" value="1"/>
</dbReference>
<evidence type="ECO:0000256" key="7">
    <source>
        <dbReference type="ARBA" id="ARBA00022982"/>
    </source>
</evidence>
<dbReference type="PROSITE" id="PS50939">
    <property type="entry name" value="CYTOCHROME_B561"/>
    <property type="match status" value="1"/>
</dbReference>
<feature type="transmembrane region" description="Helical" evidence="11">
    <location>
        <begin position="134"/>
        <end position="153"/>
    </location>
</feature>
<dbReference type="EMBL" id="KN840468">
    <property type="protein sequence ID" value="KIP09252.1"/>
    <property type="molecule type" value="Genomic_DNA"/>
</dbReference>
<evidence type="ECO:0000256" key="8">
    <source>
        <dbReference type="ARBA" id="ARBA00022989"/>
    </source>
</evidence>
<comment type="subcellular location">
    <subcellularLocation>
        <location evidence="2">Membrane</location>
        <topology evidence="2">Multi-pass membrane protein</topology>
    </subcellularLocation>
</comment>
<dbReference type="GO" id="GO:0046872">
    <property type="term" value="F:metal ion binding"/>
    <property type="evidence" value="ECO:0007669"/>
    <property type="project" value="UniProtKB-KW"/>
</dbReference>
<dbReference type="AlphaFoldDB" id="A0A0C3SAJ3"/>
<dbReference type="InterPro" id="IPR045150">
    <property type="entry name" value="CYB561D1/2"/>
</dbReference>
<proteinExistence type="predicted"/>
<keyword evidence="5 11" id="KW-0812">Transmembrane</keyword>
<feature type="domain" description="Cytochrome b561" evidence="12">
    <location>
        <begin position="67"/>
        <end position="265"/>
    </location>
</feature>
<keyword evidence="7" id="KW-0249">Electron transport</keyword>
<reference evidence="13 14" key="1">
    <citation type="journal article" date="2014" name="PLoS Genet.">
        <title>Analysis of the Phlebiopsis gigantea genome, transcriptome and secretome provides insight into its pioneer colonization strategies of wood.</title>
        <authorList>
            <person name="Hori C."/>
            <person name="Ishida T."/>
            <person name="Igarashi K."/>
            <person name="Samejima M."/>
            <person name="Suzuki H."/>
            <person name="Master E."/>
            <person name="Ferreira P."/>
            <person name="Ruiz-Duenas F.J."/>
            <person name="Held B."/>
            <person name="Canessa P."/>
            <person name="Larrondo L.F."/>
            <person name="Schmoll M."/>
            <person name="Druzhinina I.S."/>
            <person name="Kubicek C.P."/>
            <person name="Gaskell J.A."/>
            <person name="Kersten P."/>
            <person name="St John F."/>
            <person name="Glasner J."/>
            <person name="Sabat G."/>
            <person name="Splinter BonDurant S."/>
            <person name="Syed K."/>
            <person name="Yadav J."/>
            <person name="Mgbeahuruike A.C."/>
            <person name="Kovalchuk A."/>
            <person name="Asiegbu F.O."/>
            <person name="Lackner G."/>
            <person name="Hoffmeister D."/>
            <person name="Rencoret J."/>
            <person name="Gutierrez A."/>
            <person name="Sun H."/>
            <person name="Lindquist E."/>
            <person name="Barry K."/>
            <person name="Riley R."/>
            <person name="Grigoriev I.V."/>
            <person name="Henrissat B."/>
            <person name="Kues U."/>
            <person name="Berka R.M."/>
            <person name="Martinez A.T."/>
            <person name="Covert S.F."/>
            <person name="Blanchette R.A."/>
            <person name="Cullen D."/>
        </authorList>
    </citation>
    <scope>NUCLEOTIDE SEQUENCE [LARGE SCALE GENOMIC DNA]</scope>
    <source>
        <strain evidence="13 14">11061_1 CR5-6</strain>
    </source>
</reference>
<name>A0A0C3SAJ3_PHLG1</name>
<comment type="cofactor">
    <cofactor evidence="1">
        <name>heme b</name>
        <dbReference type="ChEBI" id="CHEBI:60344"/>
    </cofactor>
</comment>
<keyword evidence="10 11" id="KW-0472">Membrane</keyword>
<evidence type="ECO:0000256" key="2">
    <source>
        <dbReference type="ARBA" id="ARBA00004141"/>
    </source>
</evidence>
<evidence type="ECO:0000256" key="5">
    <source>
        <dbReference type="ARBA" id="ARBA00022692"/>
    </source>
</evidence>
<feature type="transmembrane region" description="Helical" evidence="11">
    <location>
        <begin position="165"/>
        <end position="191"/>
    </location>
</feature>
<dbReference type="InterPro" id="IPR006593">
    <property type="entry name" value="Cyt_b561/ferric_Rdtase_TM"/>
</dbReference>
<organism evidence="13 14">
    <name type="scientific">Phlebiopsis gigantea (strain 11061_1 CR5-6)</name>
    <name type="common">White-rot fungus</name>
    <name type="synonym">Peniophora gigantea</name>
    <dbReference type="NCBI Taxonomy" id="745531"/>
    <lineage>
        <taxon>Eukaryota</taxon>
        <taxon>Fungi</taxon>
        <taxon>Dikarya</taxon>
        <taxon>Basidiomycota</taxon>
        <taxon>Agaricomycotina</taxon>
        <taxon>Agaricomycetes</taxon>
        <taxon>Polyporales</taxon>
        <taxon>Phanerochaetaceae</taxon>
        <taxon>Phlebiopsis</taxon>
    </lineage>
</organism>
<dbReference type="Gene3D" id="1.20.120.1770">
    <property type="match status" value="1"/>
</dbReference>
<dbReference type="Proteomes" id="UP000053257">
    <property type="component" value="Unassembled WGS sequence"/>
</dbReference>
<accession>A0A0C3SAJ3</accession>
<evidence type="ECO:0000256" key="1">
    <source>
        <dbReference type="ARBA" id="ARBA00001970"/>
    </source>
</evidence>
<evidence type="ECO:0000313" key="13">
    <source>
        <dbReference type="EMBL" id="KIP09252.1"/>
    </source>
</evidence>
<dbReference type="CDD" id="cd08761">
    <property type="entry name" value="Cyt_b561_CYB561D2_like"/>
    <property type="match status" value="1"/>
</dbReference>
<gene>
    <name evidence="13" type="ORF">PHLGIDRAFT_126414</name>
</gene>
<dbReference type="GO" id="GO:0016020">
    <property type="term" value="C:membrane"/>
    <property type="evidence" value="ECO:0007669"/>
    <property type="project" value="UniProtKB-SubCell"/>
</dbReference>
<keyword evidence="4" id="KW-0349">Heme</keyword>
<evidence type="ECO:0000256" key="9">
    <source>
        <dbReference type="ARBA" id="ARBA00023004"/>
    </source>
</evidence>
<dbReference type="GO" id="GO:0140575">
    <property type="term" value="F:transmembrane monodehydroascorbate reductase activity"/>
    <property type="evidence" value="ECO:0007669"/>
    <property type="project" value="InterPro"/>
</dbReference>
<feature type="transmembrane region" description="Helical" evidence="11">
    <location>
        <begin position="212"/>
        <end position="233"/>
    </location>
</feature>
<sequence length="270" mass="29693">MSQPARFATWFGRTSSQPLADEGVSNSAEELQALTANEESLQQDSEDMSFQEQFQPAEGRSGDAIAQVVAVASVATLLVTTWIAVFASGASFYWFAWHPLLQSAAVALFTYGILTLQPASYAKSKAAGLTRHQLAMAVTGFPVAFLGYAAMFFNKILASRAHFTTWHGTFGLITFILMTVQLILGGGSVWLNGALFGGNPKAKLVWKYHRAVGYLTLFFFMLTFHLGGAWSSWATEHTWWIARLLAFTLAPVGVLVAVYSRIRPSKMKFW</sequence>
<keyword evidence="9" id="KW-0408">Iron</keyword>
<evidence type="ECO:0000256" key="3">
    <source>
        <dbReference type="ARBA" id="ARBA00022448"/>
    </source>
</evidence>